<evidence type="ECO:0000313" key="4">
    <source>
        <dbReference type="EMBL" id="PZQ46067.1"/>
    </source>
</evidence>
<keyword evidence="1 4" id="KW-0489">Methyltransferase</keyword>
<dbReference type="GO" id="GO:0032259">
    <property type="term" value="P:methylation"/>
    <property type="evidence" value="ECO:0007669"/>
    <property type="project" value="UniProtKB-KW"/>
</dbReference>
<protein>
    <submittedName>
        <fullName evidence="4">SAM-dependent methyltransferase</fullName>
    </submittedName>
</protein>
<organism evidence="4 5">
    <name type="scientific">Micavibrio aeruginosavorus</name>
    <dbReference type="NCBI Taxonomy" id="349221"/>
    <lineage>
        <taxon>Bacteria</taxon>
        <taxon>Pseudomonadati</taxon>
        <taxon>Bdellovibrionota</taxon>
        <taxon>Bdellovibrionia</taxon>
        <taxon>Bdellovibrionales</taxon>
        <taxon>Pseudobdellovibrionaceae</taxon>
        <taxon>Micavibrio</taxon>
    </lineage>
</organism>
<feature type="domain" description="Methyltransferase type 11" evidence="3">
    <location>
        <begin position="80"/>
        <end position="120"/>
    </location>
</feature>
<sequence length="280" mass="31140">MLAVFDRAQIRRQRERANPYMGTHGFLFDWSAKQLTERLDIVRRQFPLCVQIGARGPVITNSIVTDCIGNADILCEEDFFPFAKNSIDLVVSNLALHTVNDLPGALLQIRQSLKPDGLFLATMFGGETLYELRACLSEAELELSNGLSPRVAPFADKQQMGGLLQRAGFALPVVDSDIVTVTYSSIFSLMKDLRLMGEGNAIAERAKNFTPRRLFMRAGEMYAQKFSDPDGRIRASFEVIFLLGWSPHDSQQKPLRPGTAQTRLADALMTQEIGAGEKPQ</sequence>
<dbReference type="GO" id="GO:0008757">
    <property type="term" value="F:S-adenosylmethionine-dependent methyltransferase activity"/>
    <property type="evidence" value="ECO:0007669"/>
    <property type="project" value="InterPro"/>
</dbReference>
<evidence type="ECO:0000256" key="1">
    <source>
        <dbReference type="ARBA" id="ARBA00022603"/>
    </source>
</evidence>
<name>A0A2W5PN20_9BACT</name>
<evidence type="ECO:0000256" key="2">
    <source>
        <dbReference type="ARBA" id="ARBA00022679"/>
    </source>
</evidence>
<dbReference type="InterPro" id="IPR050602">
    <property type="entry name" value="Malonyl-ACP_OMT"/>
</dbReference>
<proteinExistence type="predicted"/>
<comment type="caution">
    <text evidence="4">The sequence shown here is derived from an EMBL/GenBank/DDBJ whole genome shotgun (WGS) entry which is preliminary data.</text>
</comment>
<accession>A0A2W5PN20</accession>
<dbReference type="EMBL" id="QFQB01000033">
    <property type="protein sequence ID" value="PZQ46067.1"/>
    <property type="molecule type" value="Genomic_DNA"/>
</dbReference>
<dbReference type="SUPFAM" id="SSF53335">
    <property type="entry name" value="S-adenosyl-L-methionine-dependent methyltransferases"/>
    <property type="match status" value="1"/>
</dbReference>
<dbReference type="CDD" id="cd02440">
    <property type="entry name" value="AdoMet_MTases"/>
    <property type="match status" value="1"/>
</dbReference>
<dbReference type="InterPro" id="IPR029063">
    <property type="entry name" value="SAM-dependent_MTases_sf"/>
</dbReference>
<dbReference type="AlphaFoldDB" id="A0A2W5PN20"/>
<dbReference type="Pfam" id="PF08241">
    <property type="entry name" value="Methyltransf_11"/>
    <property type="match status" value="1"/>
</dbReference>
<keyword evidence="2 4" id="KW-0808">Transferase</keyword>
<dbReference type="Gene3D" id="3.40.50.150">
    <property type="entry name" value="Vaccinia Virus protein VP39"/>
    <property type="match status" value="1"/>
</dbReference>
<dbReference type="PANTHER" id="PTHR13090:SF1">
    <property type="entry name" value="ARGININE-HYDROXYLASE NDUFAF5, MITOCHONDRIAL"/>
    <property type="match status" value="1"/>
</dbReference>
<evidence type="ECO:0000259" key="3">
    <source>
        <dbReference type="Pfam" id="PF08241"/>
    </source>
</evidence>
<dbReference type="Proteomes" id="UP000249417">
    <property type="component" value="Unassembled WGS sequence"/>
</dbReference>
<evidence type="ECO:0000313" key="5">
    <source>
        <dbReference type="Proteomes" id="UP000249417"/>
    </source>
</evidence>
<dbReference type="PANTHER" id="PTHR13090">
    <property type="entry name" value="ARGININE-HYDROXYLASE NDUFAF5, MITOCHONDRIAL"/>
    <property type="match status" value="1"/>
</dbReference>
<gene>
    <name evidence="4" type="ORF">DI551_05890</name>
</gene>
<dbReference type="InterPro" id="IPR013216">
    <property type="entry name" value="Methyltransf_11"/>
</dbReference>
<reference evidence="4 5" key="1">
    <citation type="submission" date="2017-08" db="EMBL/GenBank/DDBJ databases">
        <title>Infants hospitalized years apart are colonized by the same room-sourced microbial strains.</title>
        <authorList>
            <person name="Brooks B."/>
            <person name="Olm M.R."/>
            <person name="Firek B.A."/>
            <person name="Baker R."/>
            <person name="Thomas B.C."/>
            <person name="Morowitz M.J."/>
            <person name="Banfield J.F."/>
        </authorList>
    </citation>
    <scope>NUCLEOTIDE SEQUENCE [LARGE SCALE GENOMIC DNA]</scope>
    <source>
        <strain evidence="4">S2_005_002_R2_29</strain>
    </source>
</reference>